<reference evidence="2 3" key="1">
    <citation type="submission" date="2013-01" db="EMBL/GenBank/DDBJ databases">
        <authorList>
            <person name="Harkins D.M."/>
            <person name="Durkin A.S."/>
            <person name="Brinkac L.M."/>
            <person name="Haft D.H."/>
            <person name="Selengut J.D."/>
            <person name="Sanka R."/>
            <person name="DePew J."/>
            <person name="Purushe J."/>
            <person name="Tulsiani S.M."/>
            <person name="Graham G.C."/>
            <person name="Burns M.-A."/>
            <person name="Dohnt M.F."/>
            <person name="Smythe L.D."/>
            <person name="McKay D.B."/>
            <person name="Craig S.B."/>
            <person name="Vinetz J.M."/>
            <person name="Sutton G.G."/>
            <person name="Nierman W.C."/>
            <person name="Fouts D.E."/>
        </authorList>
    </citation>
    <scope>NUCLEOTIDE SEQUENCE [LARGE SCALE GENOMIC DNA]</scope>
    <source>
        <strain evidence="2 3">LT2116</strain>
    </source>
</reference>
<keyword evidence="1" id="KW-0472">Membrane</keyword>
<organism evidence="2 3">
    <name type="scientific">Leptospira weilii serovar Topaz str. LT2116</name>
    <dbReference type="NCBI Taxonomy" id="1088540"/>
    <lineage>
        <taxon>Bacteria</taxon>
        <taxon>Pseudomonadati</taxon>
        <taxon>Spirochaetota</taxon>
        <taxon>Spirochaetia</taxon>
        <taxon>Leptospirales</taxon>
        <taxon>Leptospiraceae</taxon>
        <taxon>Leptospira</taxon>
    </lineage>
</organism>
<feature type="transmembrane region" description="Helical" evidence="1">
    <location>
        <begin position="34"/>
        <end position="51"/>
    </location>
</feature>
<sequence length="62" mass="7645">MEFFNNSNMDFEVPSLRFFYRANNFCNSSTYTKYYFIWIFFRSILCVLFFPDQKYSIGINFV</sequence>
<evidence type="ECO:0000256" key="1">
    <source>
        <dbReference type="SAM" id="Phobius"/>
    </source>
</evidence>
<evidence type="ECO:0000313" key="2">
    <source>
        <dbReference type="EMBL" id="EMF81727.1"/>
    </source>
</evidence>
<dbReference type="Proteomes" id="UP000011770">
    <property type="component" value="Unassembled WGS sequence"/>
</dbReference>
<proteinExistence type="predicted"/>
<keyword evidence="1" id="KW-0812">Transmembrane</keyword>
<evidence type="ECO:0000313" key="3">
    <source>
        <dbReference type="Proteomes" id="UP000011770"/>
    </source>
</evidence>
<protein>
    <submittedName>
        <fullName evidence="2">Uncharacterized protein</fullName>
    </submittedName>
</protein>
<gene>
    <name evidence="2" type="ORF">LEP1GSC188_2271</name>
</gene>
<comment type="caution">
    <text evidence="2">The sequence shown here is derived from an EMBL/GenBank/DDBJ whole genome shotgun (WGS) entry which is preliminary data.</text>
</comment>
<keyword evidence="1" id="KW-1133">Transmembrane helix</keyword>
<name>M3FMZ2_9LEPT</name>
<dbReference type="AlphaFoldDB" id="M3FMZ2"/>
<dbReference type="EMBL" id="AHOR02000031">
    <property type="protein sequence ID" value="EMF81727.1"/>
    <property type="molecule type" value="Genomic_DNA"/>
</dbReference>
<accession>M3FMZ2</accession>